<dbReference type="Proteomes" id="UP000027195">
    <property type="component" value="Unassembled WGS sequence"/>
</dbReference>
<dbReference type="InParanoid" id="A0A067MR78"/>
<sequence>MVYYTSVGRFLLPFLLWNIPLHPHLTFQSCRYCPRSSVVRLTPTFPCLIGIAFLHFLPFYIHAFSIAVYLCPIIMYSLRTNVFPNLLVLYQPSFGSPSAQASPHLQHGGVATDVVEWLSTVSDAGPVDGAGVAHHYYAQRDHALVCGHGIHTPRGRLLTPTPWARS</sequence>
<evidence type="ECO:0000256" key="1">
    <source>
        <dbReference type="SAM" id="Phobius"/>
    </source>
</evidence>
<gene>
    <name evidence="2" type="ORF">BOTBODRAFT_549690</name>
</gene>
<dbReference type="HOGENOM" id="CLU_1602428_0_0_1"/>
<organism evidence="2 3">
    <name type="scientific">Botryobasidium botryosum (strain FD-172 SS1)</name>
    <dbReference type="NCBI Taxonomy" id="930990"/>
    <lineage>
        <taxon>Eukaryota</taxon>
        <taxon>Fungi</taxon>
        <taxon>Dikarya</taxon>
        <taxon>Basidiomycota</taxon>
        <taxon>Agaricomycotina</taxon>
        <taxon>Agaricomycetes</taxon>
        <taxon>Cantharellales</taxon>
        <taxon>Botryobasidiaceae</taxon>
        <taxon>Botryobasidium</taxon>
    </lineage>
</organism>
<keyword evidence="1" id="KW-0472">Membrane</keyword>
<keyword evidence="1" id="KW-1133">Transmembrane helix</keyword>
<keyword evidence="3" id="KW-1185">Reference proteome</keyword>
<feature type="transmembrane region" description="Helical" evidence="1">
    <location>
        <begin position="48"/>
        <end position="71"/>
    </location>
</feature>
<accession>A0A067MR78</accession>
<evidence type="ECO:0000313" key="3">
    <source>
        <dbReference type="Proteomes" id="UP000027195"/>
    </source>
</evidence>
<name>A0A067MR78_BOTB1</name>
<evidence type="ECO:0000313" key="2">
    <source>
        <dbReference type="EMBL" id="KDQ18099.1"/>
    </source>
</evidence>
<dbReference type="AlphaFoldDB" id="A0A067MR78"/>
<reference evidence="3" key="1">
    <citation type="journal article" date="2014" name="Proc. Natl. Acad. Sci. U.S.A.">
        <title>Extensive sampling of basidiomycete genomes demonstrates inadequacy of the white-rot/brown-rot paradigm for wood decay fungi.</title>
        <authorList>
            <person name="Riley R."/>
            <person name="Salamov A.A."/>
            <person name="Brown D.W."/>
            <person name="Nagy L.G."/>
            <person name="Floudas D."/>
            <person name="Held B.W."/>
            <person name="Levasseur A."/>
            <person name="Lombard V."/>
            <person name="Morin E."/>
            <person name="Otillar R."/>
            <person name="Lindquist E.A."/>
            <person name="Sun H."/>
            <person name="LaButti K.M."/>
            <person name="Schmutz J."/>
            <person name="Jabbour D."/>
            <person name="Luo H."/>
            <person name="Baker S.E."/>
            <person name="Pisabarro A.G."/>
            <person name="Walton J.D."/>
            <person name="Blanchette R.A."/>
            <person name="Henrissat B."/>
            <person name="Martin F."/>
            <person name="Cullen D."/>
            <person name="Hibbett D.S."/>
            <person name="Grigoriev I.V."/>
        </authorList>
    </citation>
    <scope>NUCLEOTIDE SEQUENCE [LARGE SCALE GENOMIC DNA]</scope>
    <source>
        <strain evidence="3">FD-172 SS1</strain>
    </source>
</reference>
<protein>
    <submittedName>
        <fullName evidence="2">Uncharacterized protein</fullName>
    </submittedName>
</protein>
<proteinExistence type="predicted"/>
<keyword evidence="1" id="KW-0812">Transmembrane</keyword>
<dbReference type="EMBL" id="KL198022">
    <property type="protein sequence ID" value="KDQ18099.1"/>
    <property type="molecule type" value="Genomic_DNA"/>
</dbReference>